<proteinExistence type="predicted"/>
<name>A0A0B4CRR8_9FLAO</name>
<dbReference type="EMBL" id="JWTA01000004">
    <property type="protein sequence ID" value="KIC63914.1"/>
    <property type="molecule type" value="Genomic_DNA"/>
</dbReference>
<dbReference type="PANTHER" id="PTHR32097">
    <property type="entry name" value="CAMP-BINDING PROTEIN 1-RELATED"/>
    <property type="match status" value="1"/>
</dbReference>
<dbReference type="GO" id="GO:0046690">
    <property type="term" value="P:response to tellurium ion"/>
    <property type="evidence" value="ECO:0007669"/>
    <property type="project" value="UniProtKB-KW"/>
</dbReference>
<dbReference type="STRING" id="363331.RM51_04045"/>
<dbReference type="Proteomes" id="UP000031167">
    <property type="component" value="Unassembled WGS sequence"/>
</dbReference>
<dbReference type="InterPro" id="IPR003325">
    <property type="entry name" value="TerD"/>
</dbReference>
<dbReference type="Gene3D" id="2.60.60.30">
    <property type="entry name" value="sav2460 like domains"/>
    <property type="match status" value="1"/>
</dbReference>
<reference evidence="3 4" key="1">
    <citation type="submission" date="2014-12" db="EMBL/GenBank/DDBJ databases">
        <title>Genome sequencing of Chryseobacterium taiwanense TPW19.</title>
        <authorList>
            <person name="Tan P.W."/>
            <person name="Chan K.-G."/>
        </authorList>
    </citation>
    <scope>NUCLEOTIDE SEQUENCE [LARGE SCALE GENOMIC DNA]</scope>
    <source>
        <strain evidence="3 4">TPW19</strain>
    </source>
</reference>
<organism evidence="3 4">
    <name type="scientific">Chryseobacterium taiwanense</name>
    <dbReference type="NCBI Taxonomy" id="363331"/>
    <lineage>
        <taxon>Bacteria</taxon>
        <taxon>Pseudomonadati</taxon>
        <taxon>Bacteroidota</taxon>
        <taxon>Flavobacteriia</taxon>
        <taxon>Flavobacteriales</taxon>
        <taxon>Weeksellaceae</taxon>
        <taxon>Chryseobacterium group</taxon>
        <taxon>Chryseobacterium</taxon>
    </lineage>
</organism>
<keyword evidence="4" id="KW-1185">Reference proteome</keyword>
<dbReference type="PANTHER" id="PTHR32097:SF17">
    <property type="entry name" value="CAMP-BINDING PROTEIN 1-RELATED"/>
    <property type="match status" value="1"/>
</dbReference>
<evidence type="ECO:0000313" key="4">
    <source>
        <dbReference type="Proteomes" id="UP000031167"/>
    </source>
</evidence>
<evidence type="ECO:0000313" key="3">
    <source>
        <dbReference type="EMBL" id="KIC63914.1"/>
    </source>
</evidence>
<evidence type="ECO:0000256" key="1">
    <source>
        <dbReference type="ARBA" id="ARBA00022686"/>
    </source>
</evidence>
<gene>
    <name evidence="3" type="ORF">RM51_04045</name>
</gene>
<evidence type="ECO:0000259" key="2">
    <source>
        <dbReference type="Pfam" id="PF02342"/>
    </source>
</evidence>
<comment type="caution">
    <text evidence="3">The sequence shown here is derived from an EMBL/GenBank/DDBJ whole genome shotgun (WGS) entry which is preliminary data.</text>
</comment>
<dbReference type="InterPro" id="IPR051324">
    <property type="entry name" value="Stress/Tellurium_Resist"/>
</dbReference>
<accession>A0A0B4CRR8</accession>
<protein>
    <recommendedName>
        <fullName evidence="2">TerD domain-containing protein</fullName>
    </recommendedName>
</protein>
<dbReference type="RefSeq" id="WP_039365444.1">
    <property type="nucleotide sequence ID" value="NZ_JWTA01000004.1"/>
</dbReference>
<dbReference type="AlphaFoldDB" id="A0A0B4CRR8"/>
<dbReference type="Pfam" id="PF02342">
    <property type="entry name" value="TerD"/>
    <property type="match status" value="1"/>
</dbReference>
<keyword evidence="1" id="KW-0778">Tellurium resistance</keyword>
<sequence length="220" mass="25480">MLNLKKGDSFTLKKHTEGDLTDFCLGVSWGDVKLSLPFYLSLFNRNNLAAIDLELSCIMFDKDGNRIDWIHSPKYNSWLIQNNFPLGKLASKDDAFKYQENNNPSVKNSDKKLIKINLEKINSEIDQIFFYLHVNPKKVNTIDFSLIPSVKIQMYEGSIHQITETHCQFEIPRDEDSVKKGTLILGRLLKVNREWKFEAIGKGLEDKKMVMQTKGHEYFS</sequence>
<feature type="domain" description="TerD" evidence="2">
    <location>
        <begin position="2"/>
        <end position="206"/>
    </location>
</feature>